<dbReference type="OrthoDB" id="2111631at2"/>
<feature type="signal peptide" evidence="1">
    <location>
        <begin position="1"/>
        <end position="22"/>
    </location>
</feature>
<name>A0A1N6SHH4_9FIRM</name>
<protein>
    <submittedName>
        <fullName evidence="2">Uncharacterized protein</fullName>
    </submittedName>
</protein>
<evidence type="ECO:0000256" key="1">
    <source>
        <dbReference type="SAM" id="SignalP"/>
    </source>
</evidence>
<proteinExistence type="predicted"/>
<sequence>MRLKILILTGLIILILAAPAAAAEIENYYLQTSFFTQHFNQRDYQNNQQHLIGLERHYANNDLDGIAFFKNSYDQDTIYIYRGTNYHLFSIGSTEFTAKFTYGIVDGYDDENGKYTTWMHQMTTFPGAVFSIGLRREPFRLDLVPFGDAGIITTGGIEF</sequence>
<dbReference type="Proteomes" id="UP000185669">
    <property type="component" value="Unassembled WGS sequence"/>
</dbReference>
<keyword evidence="3" id="KW-1185">Reference proteome</keyword>
<dbReference type="STRING" id="56779.SAMN05421834_10444"/>
<evidence type="ECO:0000313" key="3">
    <source>
        <dbReference type="Proteomes" id="UP000185669"/>
    </source>
</evidence>
<dbReference type="AlphaFoldDB" id="A0A1N6SHH4"/>
<evidence type="ECO:0000313" key="2">
    <source>
        <dbReference type="EMBL" id="SIQ40469.1"/>
    </source>
</evidence>
<keyword evidence="1" id="KW-0732">Signal</keyword>
<reference evidence="3" key="1">
    <citation type="submission" date="2017-01" db="EMBL/GenBank/DDBJ databases">
        <authorList>
            <person name="Varghese N."/>
            <person name="Submissions S."/>
        </authorList>
    </citation>
    <scope>NUCLEOTIDE SEQUENCE [LARGE SCALE GENOMIC DNA]</scope>
    <source>
        <strain evidence="3">ATCC 700103</strain>
    </source>
</reference>
<dbReference type="RefSeq" id="WP_076544074.1">
    <property type="nucleotide sequence ID" value="NZ_FTNC01000004.1"/>
</dbReference>
<dbReference type="EMBL" id="FTNC01000004">
    <property type="protein sequence ID" value="SIQ40469.1"/>
    <property type="molecule type" value="Genomic_DNA"/>
</dbReference>
<accession>A0A1N6SHH4</accession>
<organism evidence="2 3">
    <name type="scientific">Halanaerobium kushneri</name>
    <dbReference type="NCBI Taxonomy" id="56779"/>
    <lineage>
        <taxon>Bacteria</taxon>
        <taxon>Bacillati</taxon>
        <taxon>Bacillota</taxon>
        <taxon>Clostridia</taxon>
        <taxon>Halanaerobiales</taxon>
        <taxon>Halanaerobiaceae</taxon>
        <taxon>Halanaerobium</taxon>
    </lineage>
</organism>
<feature type="chain" id="PRO_5011958354" evidence="1">
    <location>
        <begin position="23"/>
        <end position="159"/>
    </location>
</feature>
<gene>
    <name evidence="2" type="ORF">SAMN05421834_10444</name>
</gene>